<organism evidence="1 2">
    <name type="scientific">Paragonimus westermani</name>
    <dbReference type="NCBI Taxonomy" id="34504"/>
    <lineage>
        <taxon>Eukaryota</taxon>
        <taxon>Metazoa</taxon>
        <taxon>Spiralia</taxon>
        <taxon>Lophotrochozoa</taxon>
        <taxon>Platyhelminthes</taxon>
        <taxon>Trematoda</taxon>
        <taxon>Digenea</taxon>
        <taxon>Plagiorchiida</taxon>
        <taxon>Troglotremata</taxon>
        <taxon>Troglotrematidae</taxon>
        <taxon>Paragonimus</taxon>
    </lineage>
</organism>
<dbReference type="Gene3D" id="3.40.30.10">
    <property type="entry name" value="Glutaredoxin"/>
    <property type="match status" value="1"/>
</dbReference>
<dbReference type="PANTHER" id="PTHR42943">
    <property type="entry name" value="GLUTATHIONE S-TRANSFERASE KAPPA"/>
    <property type="match status" value="1"/>
</dbReference>
<evidence type="ECO:0000313" key="2">
    <source>
        <dbReference type="Proteomes" id="UP000324629"/>
    </source>
</evidence>
<protein>
    <submittedName>
        <fullName evidence="1">Glutathione S-transferase kappa 1</fullName>
    </submittedName>
</protein>
<keyword evidence="2" id="KW-1185">Reference proteome</keyword>
<dbReference type="PANTHER" id="PTHR42943:SF2">
    <property type="entry name" value="GLUTATHIONE S-TRANSFERASE KAPPA 1"/>
    <property type="match status" value="1"/>
</dbReference>
<dbReference type="InterPro" id="IPR051924">
    <property type="entry name" value="GST_Kappa/NadH"/>
</dbReference>
<sequence length="182" mass="19982">MYPTLQATLDRKERNTFTAVLEKGSLEAQRLLTAIAMSSMAWVDSSNSVFSSPPGGLLETVARRLWLRIWSAGEDITTNDNLRTVLQDCLTNVDQIDRLLVEKGSTSVKKALRRNTEPLGCRFSTLNVMANPAWSSDQIDCPSLLTSLVRTRLFGGSNLSLRHCSAEGMPAMYSCIGYGSSS</sequence>
<dbReference type="GO" id="GO:0004364">
    <property type="term" value="F:glutathione transferase activity"/>
    <property type="evidence" value="ECO:0007669"/>
    <property type="project" value="TreeGrafter"/>
</dbReference>
<dbReference type="Proteomes" id="UP000324629">
    <property type="component" value="Unassembled WGS sequence"/>
</dbReference>
<dbReference type="EMBL" id="QNGE01001068">
    <property type="protein sequence ID" value="KAA3678533.1"/>
    <property type="molecule type" value="Genomic_DNA"/>
</dbReference>
<gene>
    <name evidence="1" type="ORF">DEA37_0008856</name>
</gene>
<evidence type="ECO:0000313" key="1">
    <source>
        <dbReference type="EMBL" id="KAA3678533.1"/>
    </source>
</evidence>
<name>A0A5J4NSK7_9TREM</name>
<comment type="caution">
    <text evidence="1">The sequence shown here is derived from an EMBL/GenBank/DDBJ whole genome shotgun (WGS) entry which is preliminary data.</text>
</comment>
<dbReference type="GO" id="GO:0004602">
    <property type="term" value="F:glutathione peroxidase activity"/>
    <property type="evidence" value="ECO:0007669"/>
    <property type="project" value="TreeGrafter"/>
</dbReference>
<dbReference type="AlphaFoldDB" id="A0A5J4NSK7"/>
<proteinExistence type="predicted"/>
<reference evidence="1 2" key="1">
    <citation type="journal article" date="2019" name="Gigascience">
        <title>Whole-genome sequence of the oriental lung fluke Paragonimus westermani.</title>
        <authorList>
            <person name="Oey H."/>
            <person name="Zakrzewski M."/>
            <person name="Narain K."/>
            <person name="Devi K.R."/>
            <person name="Agatsuma T."/>
            <person name="Nawaratna S."/>
            <person name="Gobert G.N."/>
            <person name="Jones M.K."/>
            <person name="Ragan M.A."/>
            <person name="McManus D.P."/>
            <person name="Krause L."/>
        </authorList>
    </citation>
    <scope>NUCLEOTIDE SEQUENCE [LARGE SCALE GENOMIC DNA]</scope>
    <source>
        <strain evidence="1 2">IND2009</strain>
    </source>
</reference>
<accession>A0A5J4NSK7</accession>
<dbReference type="GO" id="GO:0005777">
    <property type="term" value="C:peroxisome"/>
    <property type="evidence" value="ECO:0007669"/>
    <property type="project" value="TreeGrafter"/>
</dbReference>
<keyword evidence="1" id="KW-0808">Transferase</keyword>
<dbReference type="GO" id="GO:0005739">
    <property type="term" value="C:mitochondrion"/>
    <property type="evidence" value="ECO:0007669"/>
    <property type="project" value="TreeGrafter"/>
</dbReference>
<dbReference type="GO" id="GO:0006749">
    <property type="term" value="P:glutathione metabolic process"/>
    <property type="evidence" value="ECO:0007669"/>
    <property type="project" value="TreeGrafter"/>
</dbReference>